<evidence type="ECO:0000313" key="3">
    <source>
        <dbReference type="EMBL" id="EFR30943.1"/>
    </source>
</evidence>
<dbReference type="Pfam" id="PF07319">
    <property type="entry name" value="DnaI_N"/>
    <property type="match status" value="1"/>
</dbReference>
<protein>
    <submittedName>
        <fullName evidence="3">Primosomal protein DnaI</fullName>
    </submittedName>
</protein>
<accession>E4KPI5</accession>
<dbReference type="SUPFAM" id="SSF52540">
    <property type="entry name" value="P-loop containing nucleoside triphosphate hydrolases"/>
    <property type="match status" value="1"/>
</dbReference>
<dbReference type="Proteomes" id="UP000005990">
    <property type="component" value="Unassembled WGS sequence"/>
</dbReference>
<gene>
    <name evidence="3" type="ORF">HMPREF9257_1473</name>
</gene>
<dbReference type="Gene3D" id="3.40.50.300">
    <property type="entry name" value="P-loop containing nucleotide triphosphate hydrolases"/>
    <property type="match status" value="1"/>
</dbReference>
<dbReference type="eggNOG" id="COG1484">
    <property type="taxonomic scope" value="Bacteria"/>
</dbReference>
<sequence>MKSIQDIMKDLPVQASNRARYQEHLRDLMAYPAIRKFLQANQDRINQDYLQASISKLNEFMTSMKTYEAAPAEDKPAFVPSLVLGRHYIDVAYHPTEAFLQARKQAEMGRLLNNRMMSKDVRQASLKDIEWNTPERKALMQEVLNFVEAYEAGQTGLQGLYVSGPFGVGKTYIFGALANRLVESHHSVTMIHYPTFVQDMKEAINTKNVQSLLDRVKQVDVLFIDDIGAEANTPWVRDEILNILLEYRMKESLPTFFTSNFNLRELEQHLANVKGGVEATKAARIMERIKYLAKETTLSGANRRQMGRS</sequence>
<name>E4KPI5_9LACT</name>
<dbReference type="GO" id="GO:0006260">
    <property type="term" value="P:DNA replication"/>
    <property type="evidence" value="ECO:0007669"/>
    <property type="project" value="TreeGrafter"/>
</dbReference>
<organism evidence="3 4">
    <name type="scientific">Eremococcus coleocola ACS-139-V-Col8</name>
    <dbReference type="NCBI Taxonomy" id="908337"/>
    <lineage>
        <taxon>Bacteria</taxon>
        <taxon>Bacillati</taxon>
        <taxon>Bacillota</taxon>
        <taxon>Bacilli</taxon>
        <taxon>Lactobacillales</taxon>
        <taxon>Aerococcaceae</taxon>
        <taxon>Eremococcus</taxon>
    </lineage>
</organism>
<dbReference type="STRING" id="908337.HMPREF9257_1473"/>
<evidence type="ECO:0000259" key="1">
    <source>
        <dbReference type="Pfam" id="PF00308"/>
    </source>
</evidence>
<dbReference type="NCBIfam" id="NF006505">
    <property type="entry name" value="PRK08939.1"/>
    <property type="match status" value="1"/>
</dbReference>
<dbReference type="AlphaFoldDB" id="E4KPI5"/>
<evidence type="ECO:0000313" key="4">
    <source>
        <dbReference type="Proteomes" id="UP000005990"/>
    </source>
</evidence>
<proteinExistence type="predicted"/>
<dbReference type="PANTHER" id="PTHR30050:SF8">
    <property type="entry name" value="PRIMOSOMAL PROTEIN DNAI"/>
    <property type="match status" value="1"/>
</dbReference>
<evidence type="ECO:0000259" key="2">
    <source>
        <dbReference type="Pfam" id="PF07319"/>
    </source>
</evidence>
<dbReference type="CDD" id="cd00009">
    <property type="entry name" value="AAA"/>
    <property type="match status" value="1"/>
</dbReference>
<dbReference type="EMBL" id="AENN01000015">
    <property type="protein sequence ID" value="EFR30943.1"/>
    <property type="molecule type" value="Genomic_DNA"/>
</dbReference>
<feature type="domain" description="Primosomal DnaI N-terminal" evidence="2">
    <location>
        <begin position="1"/>
        <end position="93"/>
    </location>
</feature>
<dbReference type="OrthoDB" id="61127at2"/>
<dbReference type="PANTHER" id="PTHR30050">
    <property type="entry name" value="CHROMOSOMAL REPLICATION INITIATOR PROTEIN DNAA"/>
    <property type="match status" value="1"/>
</dbReference>
<dbReference type="InterPro" id="IPR013317">
    <property type="entry name" value="DnaA_dom"/>
</dbReference>
<keyword evidence="4" id="KW-1185">Reference proteome</keyword>
<comment type="caution">
    <text evidence="3">The sequence shown here is derived from an EMBL/GenBank/DDBJ whole genome shotgun (WGS) entry which is preliminary data.</text>
</comment>
<dbReference type="InterPro" id="IPR009928">
    <property type="entry name" value="DnaI_N"/>
</dbReference>
<dbReference type="Pfam" id="PF00308">
    <property type="entry name" value="Bac_DnaA"/>
    <property type="match status" value="1"/>
</dbReference>
<feature type="domain" description="Chromosomal replication initiator protein DnaA ATPAse" evidence="1">
    <location>
        <begin position="156"/>
        <end position="246"/>
    </location>
</feature>
<dbReference type="InterPro" id="IPR027417">
    <property type="entry name" value="P-loop_NTPase"/>
</dbReference>
<dbReference type="RefSeq" id="WP_006418146.1">
    <property type="nucleotide sequence ID" value="NZ_AENN01000015.1"/>
</dbReference>
<reference evidence="3 4" key="1">
    <citation type="submission" date="2010-10" db="EMBL/GenBank/DDBJ databases">
        <authorList>
            <person name="Durkin A.S."/>
            <person name="Madupu R."/>
            <person name="Torralba M."/>
            <person name="Gillis M."/>
            <person name="Methe B."/>
            <person name="Sutton G."/>
            <person name="Nelson K.E."/>
        </authorList>
    </citation>
    <scope>NUCLEOTIDE SEQUENCE [LARGE SCALE GENOMIC DNA]</scope>
    <source>
        <strain evidence="3 4">ACS-139-V-Col8</strain>
    </source>
</reference>